<gene>
    <name evidence="3" type="ORF">D6C00_09510</name>
</gene>
<proteinExistence type="predicted"/>
<accession>A0A426QK83</accession>
<dbReference type="RefSeq" id="WP_125181505.1">
    <property type="nucleotide sequence ID" value="NZ_QZMU01000001.1"/>
</dbReference>
<dbReference type="GO" id="GO:0005829">
    <property type="term" value="C:cytosol"/>
    <property type="evidence" value="ECO:0007669"/>
    <property type="project" value="TreeGrafter"/>
</dbReference>
<keyword evidence="4" id="KW-1185">Reference proteome</keyword>
<dbReference type="InterPro" id="IPR008040">
    <property type="entry name" value="Hydant_A_N"/>
</dbReference>
<reference evidence="3 4" key="1">
    <citation type="journal article" date="2010" name="Int. J. Syst. Evol. Microbiol.">
        <title>Thiohalobacter thiocyanaticus gen. nov., sp. nov., a moderately halophilic, sulfur-oxidizing gammaproteobacterium from hypersaline lakes, that utilizes thiocyanate.</title>
        <authorList>
            <person name="Sorokin D.Y."/>
            <person name="Kovaleva O.L."/>
            <person name="Tourova T.P."/>
            <person name="Muyzer G."/>
        </authorList>
    </citation>
    <scope>NUCLEOTIDE SEQUENCE [LARGE SCALE GENOMIC DNA]</scope>
    <source>
        <strain evidence="3 4">Hrh1</strain>
    </source>
</reference>
<dbReference type="GO" id="GO:0017168">
    <property type="term" value="F:5-oxoprolinase (ATP-hydrolyzing) activity"/>
    <property type="evidence" value="ECO:0007669"/>
    <property type="project" value="TreeGrafter"/>
</dbReference>
<dbReference type="Proteomes" id="UP000287798">
    <property type="component" value="Unassembled WGS sequence"/>
</dbReference>
<feature type="domain" description="Hydantoinase A/oxoprolinase" evidence="1">
    <location>
        <begin position="194"/>
        <end position="471"/>
    </location>
</feature>
<dbReference type="InterPro" id="IPR002821">
    <property type="entry name" value="Hydantoinase_A"/>
</dbReference>
<dbReference type="PANTHER" id="PTHR11365:SF23">
    <property type="entry name" value="HYPOTHETICAL 5-OXOPROLINASE (EUROFUNG)-RELATED"/>
    <property type="match status" value="1"/>
</dbReference>
<comment type="caution">
    <text evidence="3">The sequence shown here is derived from an EMBL/GenBank/DDBJ whole genome shotgun (WGS) entry which is preliminary data.</text>
</comment>
<organism evidence="3 4">
    <name type="scientific">Thiohalobacter thiocyanaticus</name>
    <dbReference type="NCBI Taxonomy" id="585455"/>
    <lineage>
        <taxon>Bacteria</taxon>
        <taxon>Pseudomonadati</taxon>
        <taxon>Pseudomonadota</taxon>
        <taxon>Gammaproteobacteria</taxon>
        <taxon>Thiohalobacterales</taxon>
        <taxon>Thiohalobacteraceae</taxon>
        <taxon>Thiohalobacter</taxon>
    </lineage>
</organism>
<evidence type="ECO:0000259" key="2">
    <source>
        <dbReference type="Pfam" id="PF05378"/>
    </source>
</evidence>
<dbReference type="AlphaFoldDB" id="A0A426QK83"/>
<feature type="domain" description="Hydantoinase/oxoprolinase N-terminal" evidence="2">
    <location>
        <begin position="4"/>
        <end position="176"/>
    </location>
</feature>
<dbReference type="EMBL" id="QZMU01000001">
    <property type="protein sequence ID" value="RRQ22165.1"/>
    <property type="molecule type" value="Genomic_DNA"/>
</dbReference>
<dbReference type="GO" id="GO:0006749">
    <property type="term" value="P:glutathione metabolic process"/>
    <property type="evidence" value="ECO:0007669"/>
    <property type="project" value="TreeGrafter"/>
</dbReference>
<protein>
    <submittedName>
        <fullName evidence="3">Hydantoinase/oxoprolinase family protein</fullName>
    </submittedName>
</protein>
<name>A0A426QK83_9GAMM</name>
<evidence type="ECO:0000259" key="1">
    <source>
        <dbReference type="Pfam" id="PF01968"/>
    </source>
</evidence>
<evidence type="ECO:0000313" key="3">
    <source>
        <dbReference type="EMBL" id="RRQ22165.1"/>
    </source>
</evidence>
<dbReference type="OrthoDB" id="9768323at2"/>
<evidence type="ECO:0000313" key="4">
    <source>
        <dbReference type="Proteomes" id="UP000287798"/>
    </source>
</evidence>
<dbReference type="Pfam" id="PF05378">
    <property type="entry name" value="Hydant_A_N"/>
    <property type="match status" value="1"/>
</dbReference>
<dbReference type="InterPro" id="IPR045079">
    <property type="entry name" value="Oxoprolinase-like"/>
</dbReference>
<sequence>MSIRIGIDTGGTFTDFVVLDGQGVRVHKVLSTPAAPERAILQGLRELGLLGVRGLSLVHGSTVATNAVLEGKGVKTLYITNHGLGDVLAIGRQARVELYNLQPEPVEPPLPPEHCLETGGRRDAQGNVIEPLTEDGLAALCREVERLQPRAVAINLLFAFLDGEDERRIAAALPEELFVACSSEVLPEVREYERGMATFLNAHVGPLVEGYLQRLKAGVAPAPVAVMQSAGGLVAAEQAARHGVHLLLSGPAGGLKGAGFVGRLAGCERLLSFDMGGTSTDVALIDGEPRLTTEGRIGRYPVAVPMVDMHTIGAGGGSIVRVDAGGLLLVGPESAGADPGPACYGHGGIEPTVTDANLVLGRLRPEAFLDGGMRLDAQAAGAAVQRVAGPLGLAVETAAEGIVRVANEHMARALRVISVQRGLDPRDYVLTSFGGAGGLHVCALADALGMRRALVPVQAGVLSALGMLSAPPARQLSRAWPARLEECATAQLEATLDELAAQGTAELVAEGIPRERLQRRASLDLCYEGQSFVLNLPWQGISATAAAFHAAHEARYGHRLSRPVALVNLRLELSGAAPEPALPEREPGQAAPEARVAMPGLDTEVSVYSRAALGAGQILAGPALVTETVATTWLAPGWACEVDRWGNLLLENGQR</sequence>
<dbReference type="Pfam" id="PF01968">
    <property type="entry name" value="Hydantoinase_A"/>
    <property type="match status" value="1"/>
</dbReference>
<dbReference type="PANTHER" id="PTHR11365">
    <property type="entry name" value="5-OXOPROLINASE RELATED"/>
    <property type="match status" value="1"/>
</dbReference>